<dbReference type="InterPro" id="IPR050600">
    <property type="entry name" value="SETD3_SETD6_MTase"/>
</dbReference>
<dbReference type="Proteomes" id="UP001162131">
    <property type="component" value="Unassembled WGS sequence"/>
</dbReference>
<dbReference type="GO" id="GO:0016279">
    <property type="term" value="F:protein-lysine N-methyltransferase activity"/>
    <property type="evidence" value="ECO:0007669"/>
    <property type="project" value="TreeGrafter"/>
</dbReference>
<dbReference type="InterPro" id="IPR046341">
    <property type="entry name" value="SET_dom_sf"/>
</dbReference>
<dbReference type="AlphaFoldDB" id="A0AAU9I5Q1"/>
<dbReference type="SUPFAM" id="SSF82199">
    <property type="entry name" value="SET domain"/>
    <property type="match status" value="1"/>
</dbReference>
<evidence type="ECO:0000313" key="2">
    <source>
        <dbReference type="Proteomes" id="UP001162131"/>
    </source>
</evidence>
<evidence type="ECO:0000313" key="1">
    <source>
        <dbReference type="EMBL" id="CAG9310444.1"/>
    </source>
</evidence>
<sequence length="142" mass="16827">MDSEGKVFEYFNWARGEGVKWNKVEWFFNNKNVTIRAITEIQPGDEIIFVPNSCMISKEIAVSSEVGIIFTENKHIFENNNEDSQILILVTFLIWEKFKEKNSKRYYYISSQPKTFKLIQDWSEEELKELQDLDLVKMVDIS</sequence>
<dbReference type="Gene3D" id="3.90.1410.10">
    <property type="entry name" value="set domain protein methyltransferase, domain 1"/>
    <property type="match status" value="1"/>
</dbReference>
<keyword evidence="2" id="KW-1185">Reference proteome</keyword>
<dbReference type="PANTHER" id="PTHR13271">
    <property type="entry name" value="UNCHARACTERIZED PUTATIVE METHYLTRANSFERASE"/>
    <property type="match status" value="1"/>
</dbReference>
<reference evidence="1" key="1">
    <citation type="submission" date="2021-09" db="EMBL/GenBank/DDBJ databases">
        <authorList>
            <consortium name="AG Swart"/>
            <person name="Singh M."/>
            <person name="Singh A."/>
            <person name="Seah K."/>
            <person name="Emmerich C."/>
        </authorList>
    </citation>
    <scope>NUCLEOTIDE SEQUENCE</scope>
    <source>
        <strain evidence="1">ATCC30299</strain>
    </source>
</reference>
<name>A0AAU9I5Q1_9CILI</name>
<gene>
    <name evidence="1" type="ORF">BSTOLATCC_MIC1292</name>
</gene>
<protein>
    <submittedName>
        <fullName evidence="1">Uncharacterized protein</fullName>
    </submittedName>
</protein>
<proteinExistence type="predicted"/>
<dbReference type="EMBL" id="CAJZBQ010000002">
    <property type="protein sequence ID" value="CAG9310444.1"/>
    <property type="molecule type" value="Genomic_DNA"/>
</dbReference>
<comment type="caution">
    <text evidence="1">The sequence shown here is derived from an EMBL/GenBank/DDBJ whole genome shotgun (WGS) entry which is preliminary data.</text>
</comment>
<organism evidence="1 2">
    <name type="scientific">Blepharisma stoltei</name>
    <dbReference type="NCBI Taxonomy" id="1481888"/>
    <lineage>
        <taxon>Eukaryota</taxon>
        <taxon>Sar</taxon>
        <taxon>Alveolata</taxon>
        <taxon>Ciliophora</taxon>
        <taxon>Postciliodesmatophora</taxon>
        <taxon>Heterotrichea</taxon>
        <taxon>Heterotrichida</taxon>
        <taxon>Blepharismidae</taxon>
        <taxon>Blepharisma</taxon>
    </lineage>
</organism>
<accession>A0AAU9I5Q1</accession>